<dbReference type="PANTHER" id="PTHR43194">
    <property type="entry name" value="HYDROLASE ALPHA/BETA FOLD FAMILY"/>
    <property type="match status" value="1"/>
</dbReference>
<accession>A0A8A1M595</accession>
<gene>
    <name evidence="2" type="ORF">I7I51_05608</name>
</gene>
<dbReference type="SUPFAM" id="SSF53474">
    <property type="entry name" value="alpha/beta-Hydrolases"/>
    <property type="match status" value="1"/>
</dbReference>
<dbReference type="EMBL" id="CP069110">
    <property type="protein sequence ID" value="QSS60805.1"/>
    <property type="molecule type" value="Genomic_DNA"/>
</dbReference>
<dbReference type="VEuPathDB" id="FungiDB:I7I51_05608"/>
<reference evidence="2" key="1">
    <citation type="submission" date="2021-01" db="EMBL/GenBank/DDBJ databases">
        <title>Chromosome-level genome assembly of a human fungal pathogen reveals clustering of transcriptionally co-regulated genes.</title>
        <authorList>
            <person name="Voorhies M."/>
            <person name="Cohen S."/>
            <person name="Shea T.P."/>
            <person name="Petrus S."/>
            <person name="Munoz J.F."/>
            <person name="Poplawski S."/>
            <person name="Goldman W.E."/>
            <person name="Michael T."/>
            <person name="Cuomo C.A."/>
            <person name="Sil A."/>
            <person name="Beyhan S."/>
        </authorList>
    </citation>
    <scope>NUCLEOTIDE SEQUENCE</scope>
    <source>
        <strain evidence="2">WU24</strain>
    </source>
</reference>
<dbReference type="PANTHER" id="PTHR43194:SF5">
    <property type="entry name" value="PIMELOYL-[ACYL-CARRIER PROTEIN] METHYL ESTER ESTERASE"/>
    <property type="match status" value="1"/>
</dbReference>
<name>A0A8A1M595_AJECA</name>
<evidence type="ECO:0000313" key="3">
    <source>
        <dbReference type="Proteomes" id="UP000663671"/>
    </source>
</evidence>
<evidence type="ECO:0000259" key="1">
    <source>
        <dbReference type="Pfam" id="PF12697"/>
    </source>
</evidence>
<dbReference type="Gene3D" id="3.40.50.1820">
    <property type="entry name" value="alpha/beta hydrolase"/>
    <property type="match status" value="1"/>
</dbReference>
<dbReference type="Pfam" id="PF12697">
    <property type="entry name" value="Abhydrolase_6"/>
    <property type="match status" value="1"/>
</dbReference>
<evidence type="ECO:0000313" key="2">
    <source>
        <dbReference type="EMBL" id="QSS60805.1"/>
    </source>
</evidence>
<dbReference type="InterPro" id="IPR000073">
    <property type="entry name" value="AB_hydrolase_1"/>
</dbReference>
<feature type="domain" description="AB hydrolase-1" evidence="1">
    <location>
        <begin position="330"/>
        <end position="576"/>
    </location>
</feature>
<proteinExistence type="predicted"/>
<sequence length="588" mass="65419">MAPGLLYVTMQPRDNLSAAQFHDWYNNEHGPSRLRLPFIENGFRFRATDISNKHGLPTLSCPASSPEWLAIYDVTDMAELKREPYLRLRRDDVKSQREKETIAKITIDRRLYDFIESKKVEGYVPLDALVEAEVEVKTKRVLVAIIQTLQPDKEMEFNKWYHEKQLPLLSQAPGWLRTRRFVSSAVEPTATREYLSLHEYMSHDGPNGSELKALNAIPCCEHVMADMVKDCSGRAYEHYYTFGPAPRDLASLASETEVGATSPFTSPDGLTKTLPISSLSCPPSSSSPTPLPAIESYITLPDGVTLPYRLEGSTNPHAPLLFLSNSILTNHRIWDDFITSFFGPSHSNTQYRILRYLTRGRSRHCGQQRITLDVLAADIIAILDALRVQRAAALIGVSLGGATVLNTALQYPARTAAFVACDTNARSPDGNRQAWGERVTIAEGEGAVSAESGEAIVGNRLAEATVRRWFARGLDCDDGKGEWEERFRRVKDMVSGNSLEGFRRVAEALSEYDLVEEMGRYEGGPGAFLAGEKDGLLPKTMRDMVGMMRKGSAVEFLVVEGAGHLPMVERPERFAELVSGFLTGRRSV</sequence>
<dbReference type="InterPro" id="IPR029058">
    <property type="entry name" value="AB_hydrolase_fold"/>
</dbReference>
<dbReference type="Proteomes" id="UP000663671">
    <property type="component" value="Chromosome 4"/>
</dbReference>
<dbReference type="OrthoDB" id="2851338at2759"/>
<dbReference type="InterPro" id="IPR050228">
    <property type="entry name" value="Carboxylesterase_BioH"/>
</dbReference>
<organism evidence="2 3">
    <name type="scientific">Ajellomyces capsulatus</name>
    <name type="common">Darling's disease fungus</name>
    <name type="synonym">Histoplasma capsulatum</name>
    <dbReference type="NCBI Taxonomy" id="5037"/>
    <lineage>
        <taxon>Eukaryota</taxon>
        <taxon>Fungi</taxon>
        <taxon>Dikarya</taxon>
        <taxon>Ascomycota</taxon>
        <taxon>Pezizomycotina</taxon>
        <taxon>Eurotiomycetes</taxon>
        <taxon>Eurotiomycetidae</taxon>
        <taxon>Onygenales</taxon>
        <taxon>Ajellomycetaceae</taxon>
        <taxon>Histoplasma</taxon>
    </lineage>
</organism>
<protein>
    <recommendedName>
        <fullName evidence="1">AB hydrolase-1 domain-containing protein</fullName>
    </recommendedName>
</protein>
<dbReference type="AlphaFoldDB" id="A0A8A1M595"/>